<gene>
    <name evidence="1" type="ORF">H1P_1460019</name>
</gene>
<keyword evidence="2" id="KW-1185">Reference proteome</keyword>
<dbReference type="Proteomes" id="UP000320055">
    <property type="component" value="Unassembled WGS sequence"/>
</dbReference>
<accession>A0A563VLR0</accession>
<protein>
    <submittedName>
        <fullName evidence="1">Transposase</fullName>
    </submittedName>
</protein>
<name>A0A563VLR0_9CYAN</name>
<dbReference type="EMBL" id="CAACVJ010000053">
    <property type="protein sequence ID" value="VEP12384.1"/>
    <property type="molecule type" value="Genomic_DNA"/>
</dbReference>
<organism evidence="1 2">
    <name type="scientific">Hyella patelloides LEGE 07179</name>
    <dbReference type="NCBI Taxonomy" id="945734"/>
    <lineage>
        <taxon>Bacteria</taxon>
        <taxon>Bacillati</taxon>
        <taxon>Cyanobacteriota</taxon>
        <taxon>Cyanophyceae</taxon>
        <taxon>Pleurocapsales</taxon>
        <taxon>Hyellaceae</taxon>
        <taxon>Hyella</taxon>
    </lineage>
</organism>
<dbReference type="AlphaFoldDB" id="A0A563VLR0"/>
<proteinExistence type="predicted"/>
<reference evidence="1 2" key="1">
    <citation type="submission" date="2019-01" db="EMBL/GenBank/DDBJ databases">
        <authorList>
            <person name="Brito A."/>
        </authorList>
    </citation>
    <scope>NUCLEOTIDE SEQUENCE [LARGE SCALE GENOMIC DNA]</scope>
    <source>
        <strain evidence="1">1</strain>
    </source>
</reference>
<evidence type="ECO:0000313" key="1">
    <source>
        <dbReference type="EMBL" id="VEP12384.1"/>
    </source>
</evidence>
<evidence type="ECO:0000313" key="2">
    <source>
        <dbReference type="Proteomes" id="UP000320055"/>
    </source>
</evidence>
<sequence length="131" mass="15370">MQLEACKRQLAAPLSSRVKGNFDARFRTRGEQWQHSPRLFYWALALRTNSYYQDKVSLSYTDTSNALTKLKKDPSKPWLKQVSSVPLQQGLRHLNTAFQNFFKGKTKYPKFKQKNNRQSAHYAPNAFQWVI</sequence>